<reference evidence="2" key="1">
    <citation type="submission" date="2020-08" db="EMBL/GenBank/DDBJ databases">
        <title>Multicomponent nature underlies the extraordinary mechanical properties of spider dragline silk.</title>
        <authorList>
            <person name="Kono N."/>
            <person name="Nakamura H."/>
            <person name="Mori M."/>
            <person name="Yoshida Y."/>
            <person name="Ohtoshi R."/>
            <person name="Malay A.D."/>
            <person name="Moran D.A.P."/>
            <person name="Tomita M."/>
            <person name="Numata K."/>
            <person name="Arakawa K."/>
        </authorList>
    </citation>
    <scope>NUCLEOTIDE SEQUENCE</scope>
</reference>
<accession>A0A8X7BYC7</accession>
<feature type="non-terminal residue" evidence="2">
    <location>
        <position position="27"/>
    </location>
</feature>
<organism evidence="2 3">
    <name type="scientific">Trichonephila inaurata madagascariensis</name>
    <dbReference type="NCBI Taxonomy" id="2747483"/>
    <lineage>
        <taxon>Eukaryota</taxon>
        <taxon>Metazoa</taxon>
        <taxon>Ecdysozoa</taxon>
        <taxon>Arthropoda</taxon>
        <taxon>Chelicerata</taxon>
        <taxon>Arachnida</taxon>
        <taxon>Araneae</taxon>
        <taxon>Araneomorphae</taxon>
        <taxon>Entelegynae</taxon>
        <taxon>Araneoidea</taxon>
        <taxon>Nephilidae</taxon>
        <taxon>Trichonephila</taxon>
        <taxon>Trichonephila inaurata</taxon>
    </lineage>
</organism>
<evidence type="ECO:0000256" key="1">
    <source>
        <dbReference type="SAM" id="MobiDB-lite"/>
    </source>
</evidence>
<sequence length="27" mass="2980">MDGLALSSMPTSTNNDGIWTDETRHDD</sequence>
<evidence type="ECO:0000313" key="3">
    <source>
        <dbReference type="Proteomes" id="UP000886998"/>
    </source>
</evidence>
<keyword evidence="3" id="KW-1185">Reference proteome</keyword>
<dbReference type="Proteomes" id="UP000886998">
    <property type="component" value="Unassembled WGS sequence"/>
</dbReference>
<protein>
    <submittedName>
        <fullName evidence="2">Uncharacterized protein</fullName>
    </submittedName>
</protein>
<proteinExistence type="predicted"/>
<dbReference type="AlphaFoldDB" id="A0A8X7BYC7"/>
<dbReference type="EMBL" id="BMAV01006476">
    <property type="protein sequence ID" value="GFY48465.1"/>
    <property type="molecule type" value="Genomic_DNA"/>
</dbReference>
<comment type="caution">
    <text evidence="2">The sequence shown here is derived from an EMBL/GenBank/DDBJ whole genome shotgun (WGS) entry which is preliminary data.</text>
</comment>
<feature type="compositionally biased region" description="Polar residues" evidence="1">
    <location>
        <begin position="8"/>
        <end position="17"/>
    </location>
</feature>
<evidence type="ECO:0000313" key="2">
    <source>
        <dbReference type="EMBL" id="GFY48465.1"/>
    </source>
</evidence>
<feature type="region of interest" description="Disordered" evidence="1">
    <location>
        <begin position="1"/>
        <end position="27"/>
    </location>
</feature>
<name>A0A8X7BYC7_9ARAC</name>
<gene>
    <name evidence="2" type="ORF">TNIN_3241</name>
</gene>